<evidence type="ECO:0000256" key="1">
    <source>
        <dbReference type="SAM" id="MobiDB-lite"/>
    </source>
</evidence>
<organism evidence="2 3">
    <name type="scientific">Fusarium gaditjirri</name>
    <dbReference type="NCBI Taxonomy" id="282569"/>
    <lineage>
        <taxon>Eukaryota</taxon>
        <taxon>Fungi</taxon>
        <taxon>Dikarya</taxon>
        <taxon>Ascomycota</taxon>
        <taxon>Pezizomycotina</taxon>
        <taxon>Sordariomycetes</taxon>
        <taxon>Hypocreomycetidae</taxon>
        <taxon>Hypocreales</taxon>
        <taxon>Nectriaceae</taxon>
        <taxon>Fusarium</taxon>
        <taxon>Fusarium nisikadoi species complex</taxon>
    </lineage>
</organism>
<keyword evidence="3" id="KW-1185">Reference proteome</keyword>
<reference evidence="2" key="2">
    <citation type="submission" date="2020-05" db="EMBL/GenBank/DDBJ databases">
        <authorList>
            <person name="Kim H.-S."/>
            <person name="Proctor R.H."/>
            <person name="Brown D.W."/>
        </authorList>
    </citation>
    <scope>NUCLEOTIDE SEQUENCE</scope>
    <source>
        <strain evidence="2">NRRL 45417</strain>
    </source>
</reference>
<feature type="compositionally biased region" description="Polar residues" evidence="1">
    <location>
        <begin position="300"/>
        <end position="317"/>
    </location>
</feature>
<evidence type="ECO:0000313" key="3">
    <source>
        <dbReference type="Proteomes" id="UP000604273"/>
    </source>
</evidence>
<accession>A0A8H4STH7</accession>
<sequence>MGDLPPNFECIAEACATDIENMRRDMGKESLARNDAGLKKLQNTHPSVVNAISGVDTNDGINLKAGIPQHLNILMEDLLLGRMDFSGPQLYRILRTLDEICDEEFPKEQVKATSETGSMDESDTEFWFCEDWESFGDKLWQCKESLGLVSLLNHPEDPTPEARSVIIVLQKLILALKSASQQKTSGCAGVKRKVKDMDDEPEYRRKVIWADIKFAARQHNRYWLHDHIQQGLSFQSWAANDIRRSWVVIADNNPSRGCLSCNTLLQASPDALGKFPQKLFADEWTRLGDAQRGYMKLHSSESPASSNLQTNWIRRTG</sequence>
<dbReference type="OrthoDB" id="5050681at2759"/>
<protein>
    <submittedName>
        <fullName evidence="2">Uncharacterized protein</fullName>
    </submittedName>
</protein>
<dbReference type="EMBL" id="JABFAI010000377">
    <property type="protein sequence ID" value="KAF4945221.1"/>
    <property type="molecule type" value="Genomic_DNA"/>
</dbReference>
<dbReference type="AlphaFoldDB" id="A0A8H4STH7"/>
<name>A0A8H4STH7_9HYPO</name>
<gene>
    <name evidence="2" type="ORF">FGADI_12120</name>
</gene>
<reference evidence="2" key="1">
    <citation type="journal article" date="2020" name="BMC Genomics">
        <title>Correction to: Identification and distribution of gene clusters required for synthesis of sphingolipid metabolism inhibitors in diverse species of the filamentous fungus Fusarium.</title>
        <authorList>
            <person name="Kim H.S."/>
            <person name="Lohmar J.M."/>
            <person name="Busman M."/>
            <person name="Brown D.W."/>
            <person name="Naumann T.A."/>
            <person name="Divon H.H."/>
            <person name="Lysoe E."/>
            <person name="Uhlig S."/>
            <person name="Proctor R.H."/>
        </authorList>
    </citation>
    <scope>NUCLEOTIDE SEQUENCE</scope>
    <source>
        <strain evidence="2">NRRL 45417</strain>
    </source>
</reference>
<evidence type="ECO:0000313" key="2">
    <source>
        <dbReference type="EMBL" id="KAF4945221.1"/>
    </source>
</evidence>
<feature type="region of interest" description="Disordered" evidence="1">
    <location>
        <begin position="297"/>
        <end position="317"/>
    </location>
</feature>
<comment type="caution">
    <text evidence="2">The sequence shown here is derived from an EMBL/GenBank/DDBJ whole genome shotgun (WGS) entry which is preliminary data.</text>
</comment>
<proteinExistence type="predicted"/>
<dbReference type="Proteomes" id="UP000604273">
    <property type="component" value="Unassembled WGS sequence"/>
</dbReference>